<dbReference type="InterPro" id="IPR000717">
    <property type="entry name" value="PCI_dom"/>
</dbReference>
<reference evidence="4 5" key="1">
    <citation type="submission" date="2014-04" db="EMBL/GenBank/DDBJ databases">
        <authorList>
            <consortium name="DOE Joint Genome Institute"/>
            <person name="Kuo A."/>
            <person name="Kohler A."/>
            <person name="Nagy L.G."/>
            <person name="Floudas D."/>
            <person name="Copeland A."/>
            <person name="Barry K.W."/>
            <person name="Cichocki N."/>
            <person name="Veneault-Fourrey C."/>
            <person name="LaButti K."/>
            <person name="Lindquist E.A."/>
            <person name="Lipzen A."/>
            <person name="Lundell T."/>
            <person name="Morin E."/>
            <person name="Murat C."/>
            <person name="Sun H."/>
            <person name="Tunlid A."/>
            <person name="Henrissat B."/>
            <person name="Grigoriev I.V."/>
            <person name="Hibbett D.S."/>
            <person name="Martin F."/>
            <person name="Nordberg H.P."/>
            <person name="Cantor M.N."/>
            <person name="Hua S.X."/>
        </authorList>
    </citation>
    <scope>NUCLEOTIDE SEQUENCE [LARGE SCALE GENOMIC DNA]</scope>
    <source>
        <strain evidence="4 5">LaAM-08-1</strain>
    </source>
</reference>
<comment type="similarity">
    <text evidence="1">Belongs to the proteasome subunit S11 family.</text>
</comment>
<dbReference type="PANTHER" id="PTHR10539:SF0">
    <property type="entry name" value="26S PROTEASOME NON-ATPASE REGULATORY SUBUNIT 13"/>
    <property type="match status" value="1"/>
</dbReference>
<dbReference type="PANTHER" id="PTHR10539">
    <property type="entry name" value="26S PROTEASOME NON-ATPASE REGULATORY SUBUNIT 13"/>
    <property type="match status" value="1"/>
</dbReference>
<dbReference type="OrthoDB" id="1093at2759"/>
<evidence type="ECO:0000256" key="1">
    <source>
        <dbReference type="ARBA" id="ARBA00006207"/>
    </source>
</evidence>
<dbReference type="InterPro" id="IPR054179">
    <property type="entry name" value="PSD13_N"/>
</dbReference>
<dbReference type="GO" id="GO:0008541">
    <property type="term" value="C:proteasome regulatory particle, lid subcomplex"/>
    <property type="evidence" value="ECO:0007669"/>
    <property type="project" value="TreeGrafter"/>
</dbReference>
<proteinExistence type="inferred from homology"/>
<feature type="domain" description="PCI" evidence="3">
    <location>
        <begin position="179"/>
        <end position="347"/>
    </location>
</feature>
<dbReference type="PROSITE" id="PS50250">
    <property type="entry name" value="PCI"/>
    <property type="match status" value="1"/>
</dbReference>
<sequence>MASQPPKLIIDEFIGTALSATPAELHPFFESFRNLYTRKLWHQLTQKLFQFFDHPLATPYRVDVFERFVRDFEGKINQLKLVEMGVKVSKDIDNPQVHLTFLTSLLSRIDTSKSQEAHVLLLATIAHAKLLYGDVEGTKTDMDEAWKVLDSLEGVENGVNAAYYGVAADYYKAKADYAPYYKHSLLYLACVDPENDLSPEERLGRAHDLGISAFLGDTIYNFGELLMHPILDALNGTQHEWIKKLLFTFNEGNIGKFEALAPLFPKEPILQENYAFLQQKICLMALIESVFKRNSDNRTMSFQTIAEETRLPVDEVEHLVMKALSLKLIRGSLDQVDQKAQITWVQPRVLSREQIGGLAKRLEEWVDKLNMVEQRIAPEVLVTA</sequence>
<dbReference type="HOGENOM" id="CLU_042989_0_0_1"/>
<protein>
    <recommendedName>
        <fullName evidence="3">PCI domain-containing protein</fullName>
    </recommendedName>
</protein>
<name>A0A0C9X5H1_9AGAR</name>
<dbReference type="SUPFAM" id="SSF46785">
    <property type="entry name" value="Winged helix' DNA-binding domain"/>
    <property type="match status" value="1"/>
</dbReference>
<accession>A0A0C9X5H1</accession>
<dbReference type="GO" id="GO:0005829">
    <property type="term" value="C:cytosol"/>
    <property type="evidence" value="ECO:0007669"/>
    <property type="project" value="TreeGrafter"/>
</dbReference>
<evidence type="ECO:0000313" key="5">
    <source>
        <dbReference type="Proteomes" id="UP000054477"/>
    </source>
</evidence>
<dbReference type="Pfam" id="PF01399">
    <property type="entry name" value="PCI"/>
    <property type="match status" value="1"/>
</dbReference>
<dbReference type="Proteomes" id="UP000054477">
    <property type="component" value="Unassembled WGS sequence"/>
</dbReference>
<dbReference type="AlphaFoldDB" id="A0A0C9X5H1"/>
<reference evidence="5" key="2">
    <citation type="submission" date="2015-01" db="EMBL/GenBank/DDBJ databases">
        <title>Evolutionary Origins and Diversification of the Mycorrhizal Mutualists.</title>
        <authorList>
            <consortium name="DOE Joint Genome Institute"/>
            <consortium name="Mycorrhizal Genomics Consortium"/>
            <person name="Kohler A."/>
            <person name="Kuo A."/>
            <person name="Nagy L.G."/>
            <person name="Floudas D."/>
            <person name="Copeland A."/>
            <person name="Barry K.W."/>
            <person name="Cichocki N."/>
            <person name="Veneault-Fourrey C."/>
            <person name="LaButti K."/>
            <person name="Lindquist E.A."/>
            <person name="Lipzen A."/>
            <person name="Lundell T."/>
            <person name="Morin E."/>
            <person name="Murat C."/>
            <person name="Riley R."/>
            <person name="Ohm R."/>
            <person name="Sun H."/>
            <person name="Tunlid A."/>
            <person name="Henrissat B."/>
            <person name="Grigoriev I.V."/>
            <person name="Hibbett D.S."/>
            <person name="Martin F."/>
        </authorList>
    </citation>
    <scope>NUCLEOTIDE SEQUENCE [LARGE SCALE GENOMIC DNA]</scope>
    <source>
        <strain evidence="5">LaAM-08-1</strain>
    </source>
</reference>
<dbReference type="InterPro" id="IPR035298">
    <property type="entry name" value="PSMD13"/>
</dbReference>
<dbReference type="GO" id="GO:0006511">
    <property type="term" value="P:ubiquitin-dependent protein catabolic process"/>
    <property type="evidence" value="ECO:0007669"/>
    <property type="project" value="TreeGrafter"/>
</dbReference>
<dbReference type="STRING" id="1095629.A0A0C9X5H1"/>
<gene>
    <name evidence="4" type="ORF">K443DRAFT_418765</name>
</gene>
<evidence type="ECO:0000313" key="4">
    <source>
        <dbReference type="EMBL" id="KIJ92891.1"/>
    </source>
</evidence>
<keyword evidence="2" id="KW-0647">Proteasome</keyword>
<dbReference type="EMBL" id="KN838877">
    <property type="protein sequence ID" value="KIJ92891.1"/>
    <property type="molecule type" value="Genomic_DNA"/>
</dbReference>
<dbReference type="Pfam" id="PF22037">
    <property type="entry name" value="PSD13_N"/>
    <property type="match status" value="1"/>
</dbReference>
<dbReference type="GO" id="GO:0005198">
    <property type="term" value="F:structural molecule activity"/>
    <property type="evidence" value="ECO:0007669"/>
    <property type="project" value="TreeGrafter"/>
</dbReference>
<evidence type="ECO:0000259" key="3">
    <source>
        <dbReference type="PROSITE" id="PS50250"/>
    </source>
</evidence>
<organism evidence="4 5">
    <name type="scientific">Laccaria amethystina LaAM-08-1</name>
    <dbReference type="NCBI Taxonomy" id="1095629"/>
    <lineage>
        <taxon>Eukaryota</taxon>
        <taxon>Fungi</taxon>
        <taxon>Dikarya</taxon>
        <taxon>Basidiomycota</taxon>
        <taxon>Agaricomycotina</taxon>
        <taxon>Agaricomycetes</taxon>
        <taxon>Agaricomycetidae</taxon>
        <taxon>Agaricales</taxon>
        <taxon>Agaricineae</taxon>
        <taxon>Hydnangiaceae</taxon>
        <taxon>Laccaria</taxon>
    </lineage>
</organism>
<dbReference type="SMART" id="SM00088">
    <property type="entry name" value="PINT"/>
    <property type="match status" value="1"/>
</dbReference>
<dbReference type="InterPro" id="IPR036390">
    <property type="entry name" value="WH_DNA-bd_sf"/>
</dbReference>
<evidence type="ECO:0000256" key="2">
    <source>
        <dbReference type="ARBA" id="ARBA00022942"/>
    </source>
</evidence>
<keyword evidence="5" id="KW-1185">Reference proteome</keyword>
<dbReference type="GO" id="GO:0005634">
    <property type="term" value="C:nucleus"/>
    <property type="evidence" value="ECO:0007669"/>
    <property type="project" value="TreeGrafter"/>
</dbReference>